<keyword evidence="3" id="KW-0436">Ligase</keyword>
<keyword evidence="5" id="KW-0812">Transmembrane</keyword>
<protein>
    <submittedName>
        <fullName evidence="7">4-coumarate--CoA ligase 1-like</fullName>
    </submittedName>
</protein>
<evidence type="ECO:0000256" key="1">
    <source>
        <dbReference type="ARBA" id="ARBA00004275"/>
    </source>
</evidence>
<keyword evidence="5" id="KW-1133">Transmembrane helix</keyword>
<comment type="similarity">
    <text evidence="2">Belongs to the ATP-dependent AMP-binding enzyme family.</text>
</comment>
<evidence type="ECO:0000256" key="4">
    <source>
        <dbReference type="ARBA" id="ARBA00023140"/>
    </source>
</evidence>
<dbReference type="PROSITE" id="PS00455">
    <property type="entry name" value="AMP_BINDING"/>
    <property type="match status" value="1"/>
</dbReference>
<comment type="caution">
    <text evidence="7">The sequence shown here is derived from an EMBL/GenBank/DDBJ whole genome shotgun (WGS) entry which is preliminary data.</text>
</comment>
<gene>
    <name evidence="7" type="ORF">V1477_004408</name>
</gene>
<dbReference type="InterPro" id="IPR020845">
    <property type="entry name" value="AMP-binding_CS"/>
</dbReference>
<dbReference type="GO" id="GO:0005777">
    <property type="term" value="C:peroxisome"/>
    <property type="evidence" value="ECO:0007669"/>
    <property type="project" value="UniProtKB-SubCell"/>
</dbReference>
<evidence type="ECO:0000313" key="7">
    <source>
        <dbReference type="EMBL" id="KAL2747716.1"/>
    </source>
</evidence>
<evidence type="ECO:0000313" key="8">
    <source>
        <dbReference type="Proteomes" id="UP001607303"/>
    </source>
</evidence>
<feature type="transmembrane region" description="Helical" evidence="5">
    <location>
        <begin position="289"/>
        <end position="306"/>
    </location>
</feature>
<dbReference type="Proteomes" id="UP001607303">
    <property type="component" value="Unassembled WGS sequence"/>
</dbReference>
<keyword evidence="4" id="KW-0576">Peroxisome</keyword>
<dbReference type="GO" id="GO:0016874">
    <property type="term" value="F:ligase activity"/>
    <property type="evidence" value="ECO:0007669"/>
    <property type="project" value="UniProtKB-KW"/>
</dbReference>
<dbReference type="PANTHER" id="PTHR24096:SF149">
    <property type="entry name" value="AMP-BINDING DOMAIN-CONTAINING PROTEIN-RELATED"/>
    <property type="match status" value="1"/>
</dbReference>
<name>A0ABD2CRH0_VESMC</name>
<dbReference type="SUPFAM" id="SSF56801">
    <property type="entry name" value="Acetyl-CoA synthetase-like"/>
    <property type="match status" value="1"/>
</dbReference>
<evidence type="ECO:0000259" key="6">
    <source>
        <dbReference type="Pfam" id="PF00501"/>
    </source>
</evidence>
<dbReference type="AlphaFoldDB" id="A0ABD2CRH0"/>
<organism evidence="7 8">
    <name type="scientific">Vespula maculifrons</name>
    <name type="common">Eastern yellow jacket</name>
    <name type="synonym">Wasp</name>
    <dbReference type="NCBI Taxonomy" id="7453"/>
    <lineage>
        <taxon>Eukaryota</taxon>
        <taxon>Metazoa</taxon>
        <taxon>Ecdysozoa</taxon>
        <taxon>Arthropoda</taxon>
        <taxon>Hexapoda</taxon>
        <taxon>Insecta</taxon>
        <taxon>Pterygota</taxon>
        <taxon>Neoptera</taxon>
        <taxon>Endopterygota</taxon>
        <taxon>Hymenoptera</taxon>
        <taxon>Apocrita</taxon>
        <taxon>Aculeata</taxon>
        <taxon>Vespoidea</taxon>
        <taxon>Vespidae</taxon>
        <taxon>Vespinae</taxon>
        <taxon>Vespula</taxon>
    </lineage>
</organism>
<dbReference type="InterPro" id="IPR042099">
    <property type="entry name" value="ANL_N_sf"/>
</dbReference>
<proteinExistence type="inferred from homology"/>
<reference evidence="7 8" key="1">
    <citation type="journal article" date="2024" name="Ann. Entomol. Soc. Am.">
        <title>Genomic analyses of the southern and eastern yellowjacket wasps (Hymenoptera: Vespidae) reveal evolutionary signatures of social life.</title>
        <authorList>
            <person name="Catto M.A."/>
            <person name="Caine P.B."/>
            <person name="Orr S.E."/>
            <person name="Hunt B.G."/>
            <person name="Goodisman M.A.D."/>
        </authorList>
    </citation>
    <scope>NUCLEOTIDE SEQUENCE [LARGE SCALE GENOMIC DNA]</scope>
    <source>
        <strain evidence="7">232</strain>
        <tissue evidence="7">Head and thorax</tissue>
    </source>
</reference>
<dbReference type="PANTHER" id="PTHR24096">
    <property type="entry name" value="LONG-CHAIN-FATTY-ACID--COA LIGASE"/>
    <property type="match status" value="1"/>
</dbReference>
<keyword evidence="5" id="KW-0472">Membrane</keyword>
<dbReference type="InterPro" id="IPR000873">
    <property type="entry name" value="AMP-dep_synth/lig_dom"/>
</dbReference>
<dbReference type="EMBL" id="JAYRBN010000035">
    <property type="protein sequence ID" value="KAL2747716.1"/>
    <property type="molecule type" value="Genomic_DNA"/>
</dbReference>
<evidence type="ECO:0000256" key="5">
    <source>
        <dbReference type="SAM" id="Phobius"/>
    </source>
</evidence>
<dbReference type="Gene3D" id="3.40.50.12780">
    <property type="entry name" value="N-terminal domain of ligase-like"/>
    <property type="match status" value="1"/>
</dbReference>
<dbReference type="Pfam" id="PF00501">
    <property type="entry name" value="AMP-binding"/>
    <property type="match status" value="1"/>
</dbReference>
<accession>A0ABD2CRH0</accession>
<evidence type="ECO:0000256" key="3">
    <source>
        <dbReference type="ARBA" id="ARBA00022598"/>
    </source>
</evidence>
<comment type="subcellular location">
    <subcellularLocation>
        <location evidence="1">Peroxisome</location>
    </subcellularLocation>
</comment>
<dbReference type="Gene3D" id="3.40.50.980">
    <property type="match status" value="1"/>
</dbReference>
<keyword evidence="8" id="KW-1185">Reference proteome</keyword>
<evidence type="ECO:0000256" key="2">
    <source>
        <dbReference type="ARBA" id="ARBA00006432"/>
    </source>
</evidence>
<sequence>MPGSTKIRRKDLKAMAKKHTSNFITKDNIWKGIEKPISLKYINIGKLLLDRMKAKPDFIDVVTEETYTFTEMFDRTVKCALWLRQERIKANDVVTVCSSNIMNSFILIYLSSNFYSLEHNNRYKYMSLLFNFFDRYQQNNRNFLISLFSGEARFFMKLSREKIVSTEESLVDSLIEAAKLENHDIKIVVFDKALNAIPFSKILQDHRKCDANNFECTSVNNVHDTAIIAYSSGTTGFPKGVQIFHYSCLYALKLNSTINYCIRLLYPKFDEEMMCKIIEKYKIIKCNVITTYLALRLSLLLVVYLTRKIKGCLRKI</sequence>
<feature type="domain" description="AMP-dependent synthetase/ligase" evidence="6">
    <location>
        <begin position="151"/>
        <end position="261"/>
    </location>
</feature>